<evidence type="ECO:0000256" key="4">
    <source>
        <dbReference type="ARBA" id="ARBA00022691"/>
    </source>
</evidence>
<evidence type="ECO:0000259" key="8">
    <source>
        <dbReference type="PROSITE" id="PS50192"/>
    </source>
</evidence>
<dbReference type="EC" id="2.1.1.6" evidence="1"/>
<dbReference type="RefSeq" id="XP_043051589.1">
    <property type="nucleotide sequence ID" value="XM_043190912.1"/>
</dbReference>
<keyword evidence="7" id="KW-0812">Transmembrane</keyword>
<comment type="similarity">
    <text evidence="6">Belongs to the class I-like SAM-binding methyltransferase superfamily. Cation-dependent O-methyltransferase family.</text>
</comment>
<dbReference type="PROSITE" id="PS51682">
    <property type="entry name" value="SAM_OMT_I"/>
    <property type="match status" value="1"/>
</dbReference>
<dbReference type="AlphaFoldDB" id="A0A9P7VDX5"/>
<keyword evidence="7" id="KW-0472">Membrane</keyword>
<keyword evidence="2" id="KW-0489">Methyltransferase</keyword>
<comment type="caution">
    <text evidence="9">The sequence shown here is derived from an EMBL/GenBank/DDBJ whole genome shotgun (WGS) entry which is preliminary data.</text>
</comment>
<dbReference type="PANTHER" id="PTHR43836">
    <property type="entry name" value="CATECHOL O-METHYLTRANSFERASE 1-RELATED"/>
    <property type="match status" value="1"/>
</dbReference>
<gene>
    <name evidence="9" type="ORF">KQ657_000052</name>
</gene>
<dbReference type="GO" id="GO:0006584">
    <property type="term" value="P:catecholamine metabolic process"/>
    <property type="evidence" value="ECO:0007669"/>
    <property type="project" value="UniProtKB-KW"/>
</dbReference>
<dbReference type="InterPro" id="IPR000727">
    <property type="entry name" value="T_SNARE_dom"/>
</dbReference>
<dbReference type="InterPro" id="IPR002935">
    <property type="entry name" value="SAM_O-MeTrfase"/>
</dbReference>
<keyword evidence="4" id="KW-0949">S-adenosyl-L-methionine</keyword>
<evidence type="ECO:0000256" key="7">
    <source>
        <dbReference type="SAM" id="Phobius"/>
    </source>
</evidence>
<keyword evidence="10" id="KW-1185">Reference proteome</keyword>
<evidence type="ECO:0000313" key="10">
    <source>
        <dbReference type="Proteomes" id="UP000790833"/>
    </source>
</evidence>
<evidence type="ECO:0000256" key="5">
    <source>
        <dbReference type="ARBA" id="ARBA00022939"/>
    </source>
</evidence>
<dbReference type="InterPro" id="IPR029063">
    <property type="entry name" value="SAM-dependent_MTases_sf"/>
</dbReference>
<sequence length="524" mass="60128">MGDRITVEWARLVYAEVERQLASQTITTPTQVIEEIGKHLLSDPDGPHLSDSAFQTARRMIQQAQPSMVLQIGVFVGYQAIQLAGSMPCEDSHYVCFELDPDYAKVARQFISIADMSERIQILVGDENEVMNQFLSNYSRALHPPTIEFIILNHWKHIYLEDLVKLELMGFITEKTIVICDDMVFPGLHQLMTTGDWSDSLAESHDSKISLDSESSNPQKSRELYNTLVVLKQFLSEVRSEYLAINNDGVGPTSNSLSIEDKNKIDEELNYRFQQLYEKLKLLQAYEAKRELVRLKNNASSKGWFDSVFGEGVTDKELYETTVNSHRTQVLVFLNSAISTVSKEFERLQRKRSLREKQLNLLNFQDLQDYDDDDDDIPAVQLRRLSVLEFEHEQNSSTVPLEELDDANHHHDQLQLSSDQIQEFEAENKQFLMLKNNQLQQVERLHSSMVDIMNLQSEITFQLDTQAEKVSTIMETQDDIQVDLTQGNKTLTKASVKNKRGADMLVTFCIIMGVLILVVDYISW</sequence>
<keyword evidence="3" id="KW-0808">Transferase</keyword>
<dbReference type="GeneID" id="66113426"/>
<dbReference type="PROSITE" id="PS50192">
    <property type="entry name" value="T_SNARE"/>
    <property type="match status" value="1"/>
</dbReference>
<protein>
    <recommendedName>
        <fullName evidence="1">catechol O-methyltransferase</fullName>
        <ecNumber evidence="1">2.1.1.6</ecNumber>
    </recommendedName>
</protein>
<evidence type="ECO:0000256" key="3">
    <source>
        <dbReference type="ARBA" id="ARBA00022679"/>
    </source>
</evidence>
<dbReference type="GO" id="GO:0008171">
    <property type="term" value="F:O-methyltransferase activity"/>
    <property type="evidence" value="ECO:0007669"/>
    <property type="project" value="InterPro"/>
</dbReference>
<dbReference type="Proteomes" id="UP000790833">
    <property type="component" value="Unassembled WGS sequence"/>
</dbReference>
<reference evidence="9" key="1">
    <citation type="submission" date="2021-03" db="EMBL/GenBank/DDBJ databases">
        <authorList>
            <person name="Palmer J.M."/>
        </authorList>
    </citation>
    <scope>NUCLEOTIDE SEQUENCE</scope>
    <source>
        <strain evidence="9">ARV_011</strain>
    </source>
</reference>
<feature type="domain" description="T-SNARE coiled-coil homology" evidence="8">
    <location>
        <begin position="432"/>
        <end position="494"/>
    </location>
</feature>
<dbReference type="PANTHER" id="PTHR43836:SF2">
    <property type="entry name" value="CATECHOL O-METHYLTRANSFERASE 1-RELATED"/>
    <property type="match status" value="1"/>
</dbReference>
<proteinExistence type="inferred from homology"/>
<name>A0A9P7VDX5_9ASCO</name>
<evidence type="ECO:0000256" key="2">
    <source>
        <dbReference type="ARBA" id="ARBA00022603"/>
    </source>
</evidence>
<dbReference type="SUPFAM" id="SSF53335">
    <property type="entry name" value="S-adenosyl-L-methionine-dependent methyltransferases"/>
    <property type="match status" value="1"/>
</dbReference>
<accession>A0A9P7VDX5</accession>
<keyword evidence="5" id="KW-0128">Catecholamine metabolism</keyword>
<feature type="transmembrane region" description="Helical" evidence="7">
    <location>
        <begin position="504"/>
        <end position="522"/>
    </location>
</feature>
<dbReference type="GO" id="GO:0032259">
    <property type="term" value="P:methylation"/>
    <property type="evidence" value="ECO:0007669"/>
    <property type="project" value="UniProtKB-KW"/>
</dbReference>
<dbReference type="Gene3D" id="1.20.5.110">
    <property type="match status" value="1"/>
</dbReference>
<evidence type="ECO:0000256" key="1">
    <source>
        <dbReference type="ARBA" id="ARBA00012880"/>
    </source>
</evidence>
<dbReference type="Gene3D" id="3.40.50.150">
    <property type="entry name" value="Vaccinia Virus protein VP39"/>
    <property type="match status" value="1"/>
</dbReference>
<organism evidence="9 10">
    <name type="scientific">Scheffersomyces spartinae</name>
    <dbReference type="NCBI Taxonomy" id="45513"/>
    <lineage>
        <taxon>Eukaryota</taxon>
        <taxon>Fungi</taxon>
        <taxon>Dikarya</taxon>
        <taxon>Ascomycota</taxon>
        <taxon>Saccharomycotina</taxon>
        <taxon>Pichiomycetes</taxon>
        <taxon>Debaryomycetaceae</taxon>
        <taxon>Scheffersomyces</taxon>
    </lineage>
</organism>
<dbReference type="EMBL" id="JAHMUF010000001">
    <property type="protein sequence ID" value="KAG7196044.1"/>
    <property type="molecule type" value="Genomic_DNA"/>
</dbReference>
<keyword evidence="7" id="KW-1133">Transmembrane helix</keyword>
<dbReference type="Pfam" id="PF01596">
    <property type="entry name" value="Methyltransf_3"/>
    <property type="match status" value="1"/>
</dbReference>
<evidence type="ECO:0000313" key="9">
    <source>
        <dbReference type="EMBL" id="KAG7196044.1"/>
    </source>
</evidence>
<evidence type="ECO:0000256" key="6">
    <source>
        <dbReference type="ARBA" id="ARBA00023453"/>
    </source>
</evidence>
<dbReference type="OrthoDB" id="342981at2759"/>